<dbReference type="PANTHER" id="PTHR21666">
    <property type="entry name" value="PEPTIDASE-RELATED"/>
    <property type="match status" value="1"/>
</dbReference>
<dbReference type="Pfam" id="PF01476">
    <property type="entry name" value="LysM"/>
    <property type="match status" value="2"/>
</dbReference>
<dbReference type="EMBL" id="AATQ01000006">
    <property type="protein sequence ID" value="EAU47420.1"/>
    <property type="molecule type" value="Genomic_DNA"/>
</dbReference>
<comment type="caution">
    <text evidence="3">The sequence shown here is derived from an EMBL/GenBank/DDBJ whole genome shotgun (WGS) entry which is preliminary data.</text>
</comment>
<dbReference type="SMART" id="SM00257">
    <property type="entry name" value="LysM"/>
    <property type="match status" value="2"/>
</dbReference>
<feature type="compositionally biased region" description="Low complexity" evidence="1">
    <location>
        <begin position="120"/>
        <end position="135"/>
    </location>
</feature>
<dbReference type="SUPFAM" id="SSF51261">
    <property type="entry name" value="Duplicated hybrid motif"/>
    <property type="match status" value="1"/>
</dbReference>
<feature type="compositionally biased region" description="Polar residues" evidence="1">
    <location>
        <begin position="148"/>
        <end position="168"/>
    </location>
</feature>
<dbReference type="InterPro" id="IPR036779">
    <property type="entry name" value="LysM_dom_sf"/>
</dbReference>
<dbReference type="InterPro" id="IPR018392">
    <property type="entry name" value="LysM"/>
</dbReference>
<dbReference type="InterPro" id="IPR016047">
    <property type="entry name" value="M23ase_b-sheet_dom"/>
</dbReference>
<dbReference type="Proteomes" id="UP000006230">
    <property type="component" value="Unassembled WGS sequence"/>
</dbReference>
<dbReference type="eggNOG" id="COG1388">
    <property type="taxonomic scope" value="Bacteria"/>
</dbReference>
<dbReference type="SUPFAM" id="SSF54106">
    <property type="entry name" value="LysM domain"/>
    <property type="match status" value="2"/>
</dbReference>
<dbReference type="RefSeq" id="WP_007800819.1">
    <property type="nucleotide sequence ID" value="NZ_DS022276.1"/>
</dbReference>
<feature type="region of interest" description="Disordered" evidence="1">
    <location>
        <begin position="148"/>
        <end position="174"/>
    </location>
</feature>
<dbReference type="GO" id="GO:0004222">
    <property type="term" value="F:metalloendopeptidase activity"/>
    <property type="evidence" value="ECO:0007669"/>
    <property type="project" value="TreeGrafter"/>
</dbReference>
<keyword evidence="4" id="KW-1185">Reference proteome</keyword>
<dbReference type="STRING" id="314265.R2601_25816"/>
<gene>
    <name evidence="3" type="ORF">R2601_25816</name>
</gene>
<name>Q0FTN2_SALBH</name>
<dbReference type="HOGENOM" id="CLU_741414_0_0_5"/>
<dbReference type="eggNOG" id="COG0739">
    <property type="taxonomic scope" value="Bacteria"/>
</dbReference>
<dbReference type="OrthoDB" id="9795421at2"/>
<dbReference type="Gene3D" id="3.10.350.10">
    <property type="entry name" value="LysM domain"/>
    <property type="match status" value="1"/>
</dbReference>
<evidence type="ECO:0000256" key="1">
    <source>
        <dbReference type="SAM" id="MobiDB-lite"/>
    </source>
</evidence>
<dbReference type="CDD" id="cd00118">
    <property type="entry name" value="LysM"/>
    <property type="match status" value="1"/>
</dbReference>
<organism evidence="3 4">
    <name type="scientific">Salipiger bermudensis (strain DSM 26914 / JCM 13377 / KCTC 12554 / HTCC2601)</name>
    <name type="common">Pelagibaca bermudensis</name>
    <dbReference type="NCBI Taxonomy" id="314265"/>
    <lineage>
        <taxon>Bacteria</taxon>
        <taxon>Pseudomonadati</taxon>
        <taxon>Pseudomonadota</taxon>
        <taxon>Alphaproteobacteria</taxon>
        <taxon>Rhodobacterales</taxon>
        <taxon>Roseobacteraceae</taxon>
        <taxon>Salipiger</taxon>
    </lineage>
</organism>
<dbReference type="InterPro" id="IPR050570">
    <property type="entry name" value="Cell_wall_metabolism_enzyme"/>
</dbReference>
<reference evidence="3 4" key="1">
    <citation type="journal article" date="2010" name="J. Bacteriol.">
        <title>Genome sequences of Pelagibaca bermudensis HTCC2601T and Maritimibacter alkaliphilus HTCC2654T, the type strains of two marine Roseobacter genera.</title>
        <authorList>
            <person name="Thrash J.C."/>
            <person name="Cho J.C."/>
            <person name="Ferriera S."/>
            <person name="Johnson J."/>
            <person name="Vergin K.L."/>
            <person name="Giovannoni S.J."/>
        </authorList>
    </citation>
    <scope>NUCLEOTIDE SEQUENCE [LARGE SCALE GENOMIC DNA]</scope>
    <source>
        <strain evidence="4">DSM 26914 / JCM 13377 / KCTC 12554 / HTCC2601</strain>
    </source>
</reference>
<dbReference type="PANTHER" id="PTHR21666:SF270">
    <property type="entry name" value="MUREIN HYDROLASE ACTIVATOR ENVC"/>
    <property type="match status" value="1"/>
</dbReference>
<dbReference type="Pfam" id="PF01551">
    <property type="entry name" value="Peptidase_M23"/>
    <property type="match status" value="1"/>
</dbReference>
<feature type="compositionally biased region" description="Low complexity" evidence="1">
    <location>
        <begin position="248"/>
        <end position="259"/>
    </location>
</feature>
<evidence type="ECO:0000259" key="2">
    <source>
        <dbReference type="PROSITE" id="PS51782"/>
    </source>
</evidence>
<accession>Q0FTN2</accession>
<protein>
    <submittedName>
        <fullName evidence="3">LysM domain/M23/M37 peptidase</fullName>
    </submittedName>
</protein>
<dbReference type="PROSITE" id="PS51782">
    <property type="entry name" value="LYSM"/>
    <property type="match status" value="1"/>
</dbReference>
<evidence type="ECO:0000313" key="4">
    <source>
        <dbReference type="Proteomes" id="UP000006230"/>
    </source>
</evidence>
<feature type="compositionally biased region" description="Low complexity" evidence="1">
    <location>
        <begin position="227"/>
        <end position="240"/>
    </location>
</feature>
<feature type="region of interest" description="Disordered" evidence="1">
    <location>
        <begin position="116"/>
        <end position="135"/>
    </location>
</feature>
<dbReference type="AlphaFoldDB" id="Q0FTN2"/>
<dbReference type="Gene3D" id="2.70.70.10">
    <property type="entry name" value="Glucose Permease (Domain IIA)"/>
    <property type="match status" value="1"/>
</dbReference>
<feature type="domain" description="LysM" evidence="2">
    <location>
        <begin position="173"/>
        <end position="217"/>
    </location>
</feature>
<dbReference type="CDD" id="cd12797">
    <property type="entry name" value="M23_peptidase"/>
    <property type="match status" value="1"/>
</dbReference>
<proteinExistence type="predicted"/>
<dbReference type="PROSITE" id="PS51257">
    <property type="entry name" value="PROKAR_LIPOPROTEIN"/>
    <property type="match status" value="1"/>
</dbReference>
<sequence length="410" mass="42283">MDSTLRFPQIRIAAPLALVAALGACSQPLDYDMRGRMGGQIDTSEAALAAVGDRPQADNRGVISYPNYQVAVARNGDRLADVANRVGLPAGELARYNGIEINDPLRAGEVIALPRRVSEPSPATGAPTTGPIRPAGEVDITTLASSAIDNAPASSRPATTQTAPSGSSGVEPIRHKVERGETAYTVARLYNVTPRTLADWNGLDSNYTLREGQYLLIPVVEQSAAPAPTSVTTAPGTGSPTPQPPSAAQPLPDDQPSLATTNVAGAASAPAAAAATAPKPVADIGQSQAAASTSASAAMQMPVSGSIIREYSANNQGIDISAPVGTAVKAAASGTVAAITTNTDNVQIVVIRHPDELLSIYTHLDNLTVSKGDAVSRGQSIGKVRPGDPSFLHFEVRKGFDSVDPMTYLR</sequence>
<evidence type="ECO:0000313" key="3">
    <source>
        <dbReference type="EMBL" id="EAU47420.1"/>
    </source>
</evidence>
<feature type="region of interest" description="Disordered" evidence="1">
    <location>
        <begin position="227"/>
        <end position="259"/>
    </location>
</feature>
<dbReference type="InterPro" id="IPR011055">
    <property type="entry name" value="Dup_hybrid_motif"/>
</dbReference>